<name>A0A1S1P3Q6_METEX</name>
<dbReference type="EMBL" id="MNAO01000194">
    <property type="protein sequence ID" value="OHV15911.1"/>
    <property type="molecule type" value="Genomic_DNA"/>
</dbReference>
<dbReference type="AlphaFoldDB" id="A0A1S1P3Q6"/>
<accession>A0A1S1P3Q6</accession>
<gene>
    <name evidence="1" type="ORF">BK022_15700</name>
</gene>
<dbReference type="Proteomes" id="UP000180215">
    <property type="component" value="Unassembled WGS sequence"/>
</dbReference>
<reference evidence="1 2" key="1">
    <citation type="submission" date="2016-10" db="EMBL/GenBank/DDBJ databases">
        <title>Draft genome sequence of Methylobacterium extorquens CP3, a seed endophyte of Crotalaria pumila with plant growth-promoting and metal tolerance properties.</title>
        <authorList>
            <person name="Sanchez-Lopez A.S."/>
            <person name="Van Hamme J.D."/>
            <person name="Thijs S."/>
            <person name="Mcammond B.M."/>
            <person name="Stevens V."/>
            <person name="Gonzalez-Chavez M.D.C."/>
            <person name="Vangronsveld J."/>
        </authorList>
    </citation>
    <scope>NUCLEOTIDE SEQUENCE [LARGE SCALE GENOMIC DNA]</scope>
    <source>
        <strain evidence="1 2">CP3</strain>
    </source>
</reference>
<sequence>MHFVWQLQAEALALTSEGRYSATGPFFELSRPAVCALASLQSEQNDSVLPRSINRLPLSSRLSVEK</sequence>
<protein>
    <submittedName>
        <fullName evidence="1">Uncharacterized protein</fullName>
    </submittedName>
</protein>
<evidence type="ECO:0000313" key="1">
    <source>
        <dbReference type="EMBL" id="OHV15911.1"/>
    </source>
</evidence>
<evidence type="ECO:0000313" key="2">
    <source>
        <dbReference type="Proteomes" id="UP000180215"/>
    </source>
</evidence>
<organism evidence="1 2">
    <name type="scientific">Methylorubrum extorquens</name>
    <name type="common">Methylobacterium dichloromethanicum</name>
    <name type="synonym">Methylobacterium extorquens</name>
    <dbReference type="NCBI Taxonomy" id="408"/>
    <lineage>
        <taxon>Bacteria</taxon>
        <taxon>Pseudomonadati</taxon>
        <taxon>Pseudomonadota</taxon>
        <taxon>Alphaproteobacteria</taxon>
        <taxon>Hyphomicrobiales</taxon>
        <taxon>Methylobacteriaceae</taxon>
        <taxon>Methylorubrum</taxon>
    </lineage>
</organism>
<proteinExistence type="predicted"/>
<comment type="caution">
    <text evidence="1">The sequence shown here is derived from an EMBL/GenBank/DDBJ whole genome shotgun (WGS) entry which is preliminary data.</text>
</comment>